<proteinExistence type="predicted"/>
<reference evidence="1" key="1">
    <citation type="submission" date="2022-11" db="EMBL/GenBank/DDBJ databases">
        <title>beta-Carotene-producing bacterium, Jeongeuplla avenae sp. nov., alleviates the salt stress of Arabidopsis seedlings.</title>
        <authorList>
            <person name="Jiang L."/>
            <person name="Lee J."/>
        </authorList>
    </citation>
    <scope>NUCLEOTIDE SEQUENCE</scope>
    <source>
        <strain evidence="1">DY_R2A_6</strain>
    </source>
</reference>
<accession>A0ACD4NJB5</accession>
<keyword evidence="2" id="KW-1185">Reference proteome</keyword>
<sequence length="106" mass="10882">MPAITPVRLLPANTTAAVLYTVPAGQQAVVNVNACAQAACKVNIGVGTASNPAAADWMEFEFPLSKGGGALERTQITLPAGSRIYVKSDTASACAFQLTGMQEEAV</sequence>
<name>A0ACD4NJB5_9HYPH</name>
<dbReference type="Proteomes" id="UP001163223">
    <property type="component" value="Chromosome"/>
</dbReference>
<evidence type="ECO:0000313" key="2">
    <source>
        <dbReference type="Proteomes" id="UP001163223"/>
    </source>
</evidence>
<dbReference type="EMBL" id="CP113520">
    <property type="protein sequence ID" value="WAJ26848.1"/>
    <property type="molecule type" value="Genomic_DNA"/>
</dbReference>
<protein>
    <submittedName>
        <fullName evidence="1">Uncharacterized protein</fullName>
    </submittedName>
</protein>
<organism evidence="1 2">
    <name type="scientific">Antarcticirhabdus aurantiaca</name>
    <dbReference type="NCBI Taxonomy" id="2606717"/>
    <lineage>
        <taxon>Bacteria</taxon>
        <taxon>Pseudomonadati</taxon>
        <taxon>Pseudomonadota</taxon>
        <taxon>Alphaproteobacteria</taxon>
        <taxon>Hyphomicrobiales</taxon>
        <taxon>Aurantimonadaceae</taxon>
        <taxon>Antarcticirhabdus</taxon>
    </lineage>
</organism>
<evidence type="ECO:0000313" key="1">
    <source>
        <dbReference type="EMBL" id="WAJ26848.1"/>
    </source>
</evidence>
<gene>
    <name evidence="1" type="ORF">OXU80_18535</name>
</gene>